<name>A0A518DLJ2_9BACT</name>
<dbReference type="GO" id="GO:0003700">
    <property type="term" value="F:DNA-binding transcription factor activity"/>
    <property type="evidence" value="ECO:0007669"/>
    <property type="project" value="InterPro"/>
</dbReference>
<dbReference type="PRINTS" id="PR00598">
    <property type="entry name" value="HTHMARR"/>
</dbReference>
<dbReference type="AlphaFoldDB" id="A0A518DLJ2"/>
<dbReference type="GO" id="GO:0003677">
    <property type="term" value="F:DNA binding"/>
    <property type="evidence" value="ECO:0007669"/>
    <property type="project" value="UniProtKB-KW"/>
</dbReference>
<dbReference type="InterPro" id="IPR023187">
    <property type="entry name" value="Tscrpt_reg_MarR-type_CS"/>
</dbReference>
<evidence type="ECO:0000256" key="2">
    <source>
        <dbReference type="ARBA" id="ARBA00023125"/>
    </source>
</evidence>
<dbReference type="PANTHER" id="PTHR42756">
    <property type="entry name" value="TRANSCRIPTIONAL REGULATOR, MARR"/>
    <property type="match status" value="1"/>
</dbReference>
<dbReference type="KEGG" id="lcre:Pla8534_04560"/>
<dbReference type="EMBL" id="CP036433">
    <property type="protein sequence ID" value="QDU92708.1"/>
    <property type="molecule type" value="Genomic_DNA"/>
</dbReference>
<reference evidence="5 6" key="1">
    <citation type="submission" date="2019-02" db="EMBL/GenBank/DDBJ databases">
        <title>Deep-cultivation of Planctomycetes and their phenomic and genomic characterization uncovers novel biology.</title>
        <authorList>
            <person name="Wiegand S."/>
            <person name="Jogler M."/>
            <person name="Boedeker C."/>
            <person name="Pinto D."/>
            <person name="Vollmers J."/>
            <person name="Rivas-Marin E."/>
            <person name="Kohn T."/>
            <person name="Peeters S.H."/>
            <person name="Heuer A."/>
            <person name="Rast P."/>
            <person name="Oberbeckmann S."/>
            <person name="Bunk B."/>
            <person name="Jeske O."/>
            <person name="Meyerdierks A."/>
            <person name="Storesund J.E."/>
            <person name="Kallscheuer N."/>
            <person name="Luecker S."/>
            <person name="Lage O.M."/>
            <person name="Pohl T."/>
            <person name="Merkel B.J."/>
            <person name="Hornburger P."/>
            <person name="Mueller R.-W."/>
            <person name="Bruemmer F."/>
            <person name="Labrenz M."/>
            <person name="Spormann A.M."/>
            <person name="Op den Camp H."/>
            <person name="Overmann J."/>
            <person name="Amann R."/>
            <person name="Jetten M.S.M."/>
            <person name="Mascher T."/>
            <person name="Medema M.H."/>
            <person name="Devos D.P."/>
            <person name="Kaster A.-K."/>
            <person name="Ovreas L."/>
            <person name="Rohde M."/>
            <person name="Galperin M.Y."/>
            <person name="Jogler C."/>
        </authorList>
    </citation>
    <scope>NUCLEOTIDE SEQUENCE [LARGE SCALE GENOMIC DNA]</scope>
    <source>
        <strain evidence="5 6">Pla85_3_4</strain>
    </source>
</reference>
<evidence type="ECO:0000259" key="4">
    <source>
        <dbReference type="PROSITE" id="PS50995"/>
    </source>
</evidence>
<evidence type="ECO:0000313" key="6">
    <source>
        <dbReference type="Proteomes" id="UP000317648"/>
    </source>
</evidence>
<evidence type="ECO:0000256" key="1">
    <source>
        <dbReference type="ARBA" id="ARBA00023015"/>
    </source>
</evidence>
<dbReference type="SUPFAM" id="SSF46785">
    <property type="entry name" value="Winged helix' DNA-binding domain"/>
    <property type="match status" value="1"/>
</dbReference>
<dbReference type="PROSITE" id="PS01117">
    <property type="entry name" value="HTH_MARR_1"/>
    <property type="match status" value="1"/>
</dbReference>
<feature type="domain" description="HTH marR-type" evidence="4">
    <location>
        <begin position="6"/>
        <end position="138"/>
    </location>
</feature>
<dbReference type="Proteomes" id="UP000317648">
    <property type="component" value="Chromosome"/>
</dbReference>
<accession>A0A518DLJ2</accession>
<dbReference type="Pfam" id="PF01047">
    <property type="entry name" value="MarR"/>
    <property type="match status" value="1"/>
</dbReference>
<gene>
    <name evidence="5" type="primary">marR</name>
    <name evidence="5" type="ORF">Pla8534_04560</name>
</gene>
<keyword evidence="6" id="KW-1185">Reference proteome</keyword>
<protein>
    <submittedName>
        <fullName evidence="5">Multiple antibiotic resistance protein MarR</fullName>
    </submittedName>
</protein>
<evidence type="ECO:0000313" key="5">
    <source>
        <dbReference type="EMBL" id="QDU92708.1"/>
    </source>
</evidence>
<dbReference type="PROSITE" id="PS50995">
    <property type="entry name" value="HTH_MARR_2"/>
    <property type="match status" value="1"/>
</dbReference>
<dbReference type="SMART" id="SM00347">
    <property type="entry name" value="HTH_MARR"/>
    <property type="match status" value="1"/>
</dbReference>
<dbReference type="RefSeq" id="WP_145048897.1">
    <property type="nucleotide sequence ID" value="NZ_CP036433.1"/>
</dbReference>
<dbReference type="InterPro" id="IPR036388">
    <property type="entry name" value="WH-like_DNA-bd_sf"/>
</dbReference>
<keyword evidence="1" id="KW-0805">Transcription regulation</keyword>
<sequence length="152" mass="17558">MPVPYRETLQMRLRSAYFALHRHSNRHFTQYETTADQYVLLSYLAEEDRITQQELSLRCASDPRTIGSMLSLLESKGWIAREPHPEDRRAWLVCLTPQGRSWHAELRQNSEAIRDTLYQALPPQELETVLHALDKIAGAFLTTNTPPVALKD</sequence>
<keyword evidence="3" id="KW-0804">Transcription</keyword>
<evidence type="ECO:0000256" key="3">
    <source>
        <dbReference type="ARBA" id="ARBA00023163"/>
    </source>
</evidence>
<organism evidence="5 6">
    <name type="scientific">Lignipirellula cremea</name>
    <dbReference type="NCBI Taxonomy" id="2528010"/>
    <lineage>
        <taxon>Bacteria</taxon>
        <taxon>Pseudomonadati</taxon>
        <taxon>Planctomycetota</taxon>
        <taxon>Planctomycetia</taxon>
        <taxon>Pirellulales</taxon>
        <taxon>Pirellulaceae</taxon>
        <taxon>Lignipirellula</taxon>
    </lineage>
</organism>
<dbReference type="InterPro" id="IPR036390">
    <property type="entry name" value="WH_DNA-bd_sf"/>
</dbReference>
<proteinExistence type="predicted"/>
<dbReference type="Gene3D" id="1.10.10.10">
    <property type="entry name" value="Winged helix-like DNA-binding domain superfamily/Winged helix DNA-binding domain"/>
    <property type="match status" value="1"/>
</dbReference>
<dbReference type="PANTHER" id="PTHR42756:SF1">
    <property type="entry name" value="TRANSCRIPTIONAL REPRESSOR OF EMRAB OPERON"/>
    <property type="match status" value="1"/>
</dbReference>
<keyword evidence="2" id="KW-0238">DNA-binding</keyword>
<dbReference type="InterPro" id="IPR000835">
    <property type="entry name" value="HTH_MarR-typ"/>
</dbReference>
<dbReference type="OrthoDB" id="4463574at2"/>